<dbReference type="HOGENOM" id="CLU_051549_0_0_1"/>
<dbReference type="OMA" id="ICMTHEL"/>
<dbReference type="OrthoDB" id="2628610at2759"/>
<dbReference type="EMBL" id="GL945476">
    <property type="protein sequence ID" value="EGO02524.1"/>
    <property type="molecule type" value="Genomic_DNA"/>
</dbReference>
<accession>F8PLP2</accession>
<sequence>RGHSIQIDEISINKTAYYDKERNSIDGLCQEHSSLVDLKIIDIDSLLHISNMVTCKEPLCHYGKEATVAVIAAFLPTNYNPLPVLVSPTCKNEMAAEAVCLIQTILDCLSSHPDGENCFGPIWCFLTDGDSTRRQACYTLFMCKELTSNNVNGLFEVLSRLPGLNLFTGSHNVTIDSDPKHLIKRKLSLSHLRQIHPSNHVPGHATLICSPQGNIINNVTINCKILTL</sequence>
<protein>
    <submittedName>
        <fullName evidence="1">Uncharacterized protein</fullName>
    </submittedName>
</protein>
<evidence type="ECO:0000313" key="2">
    <source>
        <dbReference type="Proteomes" id="UP000008063"/>
    </source>
</evidence>
<dbReference type="InParanoid" id="F8PLP2"/>
<proteinExistence type="predicted"/>
<keyword evidence="2" id="KW-1185">Reference proteome</keyword>
<evidence type="ECO:0000313" key="1">
    <source>
        <dbReference type="EMBL" id="EGO02524.1"/>
    </source>
</evidence>
<dbReference type="Proteomes" id="UP000008063">
    <property type="component" value="Unassembled WGS sequence"/>
</dbReference>
<gene>
    <name evidence="1" type="ORF">SERLA73DRAFT_48146</name>
</gene>
<dbReference type="AlphaFoldDB" id="F8PLP2"/>
<organism evidence="2">
    <name type="scientific">Serpula lacrymans var. lacrymans (strain S7.3)</name>
    <name type="common">Dry rot fungus</name>
    <dbReference type="NCBI Taxonomy" id="936435"/>
    <lineage>
        <taxon>Eukaryota</taxon>
        <taxon>Fungi</taxon>
        <taxon>Dikarya</taxon>
        <taxon>Basidiomycota</taxon>
        <taxon>Agaricomycotina</taxon>
        <taxon>Agaricomycetes</taxon>
        <taxon>Agaricomycetidae</taxon>
        <taxon>Boletales</taxon>
        <taxon>Coniophorineae</taxon>
        <taxon>Serpulaceae</taxon>
        <taxon>Serpula</taxon>
    </lineage>
</organism>
<feature type="non-terminal residue" evidence="1">
    <location>
        <position position="1"/>
    </location>
</feature>
<reference evidence="2" key="1">
    <citation type="journal article" date="2011" name="Science">
        <title>The plant cell wall-decomposing machinery underlies the functional diversity of forest fungi.</title>
        <authorList>
            <person name="Eastwood D.C."/>
            <person name="Floudas D."/>
            <person name="Binder M."/>
            <person name="Majcherczyk A."/>
            <person name="Schneider P."/>
            <person name="Aerts A."/>
            <person name="Asiegbu F.O."/>
            <person name="Baker S.E."/>
            <person name="Barry K."/>
            <person name="Bendiksby M."/>
            <person name="Blumentritt M."/>
            <person name="Coutinho P.M."/>
            <person name="Cullen D."/>
            <person name="de Vries R.P."/>
            <person name="Gathman A."/>
            <person name="Goodell B."/>
            <person name="Henrissat B."/>
            <person name="Ihrmark K."/>
            <person name="Kauserud H."/>
            <person name="Kohler A."/>
            <person name="LaButti K."/>
            <person name="Lapidus A."/>
            <person name="Lavin J.L."/>
            <person name="Lee Y.-H."/>
            <person name="Lindquist E."/>
            <person name="Lilly W."/>
            <person name="Lucas S."/>
            <person name="Morin E."/>
            <person name="Murat C."/>
            <person name="Oguiza J.A."/>
            <person name="Park J."/>
            <person name="Pisabarro A.G."/>
            <person name="Riley R."/>
            <person name="Rosling A."/>
            <person name="Salamov A."/>
            <person name="Schmidt O."/>
            <person name="Schmutz J."/>
            <person name="Skrede I."/>
            <person name="Stenlid J."/>
            <person name="Wiebenga A."/>
            <person name="Xie X."/>
            <person name="Kuees U."/>
            <person name="Hibbett D.S."/>
            <person name="Hoffmeister D."/>
            <person name="Hoegberg N."/>
            <person name="Martin F."/>
            <person name="Grigoriev I.V."/>
            <person name="Watkinson S.C."/>
        </authorList>
    </citation>
    <scope>NUCLEOTIDE SEQUENCE [LARGE SCALE GENOMIC DNA]</scope>
    <source>
        <strain evidence="2">strain S7.3</strain>
    </source>
</reference>
<name>F8PLP2_SERL3</name>